<feature type="transmembrane region" description="Helical" evidence="8">
    <location>
        <begin position="193"/>
        <end position="214"/>
    </location>
</feature>
<evidence type="ECO:0000256" key="6">
    <source>
        <dbReference type="ARBA" id="ARBA00022989"/>
    </source>
</evidence>
<dbReference type="CDD" id="cd06261">
    <property type="entry name" value="TM_PBP2"/>
    <property type="match status" value="2"/>
</dbReference>
<dbReference type="AlphaFoldDB" id="A0A9D1I9I3"/>
<gene>
    <name evidence="10" type="ORF">IAB02_00420</name>
</gene>
<dbReference type="PROSITE" id="PS50928">
    <property type="entry name" value="ABC_TM1"/>
    <property type="match status" value="2"/>
</dbReference>
<evidence type="ECO:0000256" key="3">
    <source>
        <dbReference type="ARBA" id="ARBA00022475"/>
    </source>
</evidence>
<protein>
    <submittedName>
        <fullName evidence="10">Iron ABC transporter permease</fullName>
    </submittedName>
</protein>
<evidence type="ECO:0000313" key="11">
    <source>
        <dbReference type="Proteomes" id="UP000824072"/>
    </source>
</evidence>
<proteinExistence type="inferred from homology"/>
<evidence type="ECO:0000256" key="8">
    <source>
        <dbReference type="RuleBase" id="RU363032"/>
    </source>
</evidence>
<reference evidence="10" key="1">
    <citation type="submission" date="2020-10" db="EMBL/GenBank/DDBJ databases">
        <authorList>
            <person name="Gilroy R."/>
        </authorList>
    </citation>
    <scope>NUCLEOTIDE SEQUENCE</scope>
    <source>
        <strain evidence="10">ChiHcec3-11533</strain>
    </source>
</reference>
<keyword evidence="2 8" id="KW-0813">Transport</keyword>
<feature type="domain" description="ABC transmembrane type-1" evidence="9">
    <location>
        <begin position="64"/>
        <end position="270"/>
    </location>
</feature>
<feature type="transmembrane region" description="Helical" evidence="8">
    <location>
        <begin position="473"/>
        <end position="500"/>
    </location>
</feature>
<dbReference type="GO" id="GO:0005886">
    <property type="term" value="C:plasma membrane"/>
    <property type="evidence" value="ECO:0007669"/>
    <property type="project" value="UniProtKB-SubCell"/>
</dbReference>
<evidence type="ECO:0000256" key="5">
    <source>
        <dbReference type="ARBA" id="ARBA00022692"/>
    </source>
</evidence>
<dbReference type="InterPro" id="IPR000515">
    <property type="entry name" value="MetI-like"/>
</dbReference>
<feature type="transmembrane region" description="Helical" evidence="8">
    <location>
        <begin position="68"/>
        <end position="90"/>
    </location>
</feature>
<evidence type="ECO:0000256" key="2">
    <source>
        <dbReference type="ARBA" id="ARBA00022448"/>
    </source>
</evidence>
<dbReference type="EMBL" id="DVMU01000009">
    <property type="protein sequence ID" value="HIU33000.1"/>
    <property type="molecule type" value="Genomic_DNA"/>
</dbReference>
<feature type="transmembrane region" description="Helical" evidence="8">
    <location>
        <begin position="357"/>
        <end position="377"/>
    </location>
</feature>
<evidence type="ECO:0000256" key="7">
    <source>
        <dbReference type="ARBA" id="ARBA00023136"/>
    </source>
</evidence>
<keyword evidence="5 8" id="KW-0812">Transmembrane</keyword>
<feature type="transmembrane region" description="Helical" evidence="8">
    <location>
        <begin position="520"/>
        <end position="542"/>
    </location>
</feature>
<dbReference type="Pfam" id="PF00528">
    <property type="entry name" value="BPD_transp_1"/>
    <property type="match status" value="2"/>
</dbReference>
<comment type="similarity">
    <text evidence="8">Belongs to the binding-protein-dependent transport system permease family.</text>
</comment>
<comment type="caution">
    <text evidence="10">The sequence shown here is derived from an EMBL/GenBank/DDBJ whole genome shotgun (WGS) entry which is preliminary data.</text>
</comment>
<dbReference type="SUPFAM" id="SSF161098">
    <property type="entry name" value="MetI-like"/>
    <property type="match status" value="2"/>
</dbReference>
<dbReference type="Proteomes" id="UP000824072">
    <property type="component" value="Unassembled WGS sequence"/>
</dbReference>
<dbReference type="PANTHER" id="PTHR43357:SF3">
    <property type="entry name" value="FE(3+)-TRANSPORT SYSTEM PERMEASE PROTEIN FBPB 2"/>
    <property type="match status" value="1"/>
</dbReference>
<comment type="subcellular location">
    <subcellularLocation>
        <location evidence="1">Cell inner membrane</location>
        <topology evidence="1">Multi-pass membrane protein</topology>
    </subcellularLocation>
    <subcellularLocation>
        <location evidence="8">Cell membrane</location>
        <topology evidence="8">Multi-pass membrane protein</topology>
    </subcellularLocation>
</comment>
<evidence type="ECO:0000256" key="4">
    <source>
        <dbReference type="ARBA" id="ARBA00022519"/>
    </source>
</evidence>
<evidence type="ECO:0000259" key="9">
    <source>
        <dbReference type="PROSITE" id="PS50928"/>
    </source>
</evidence>
<dbReference type="GO" id="GO:0055085">
    <property type="term" value="P:transmembrane transport"/>
    <property type="evidence" value="ECO:0007669"/>
    <property type="project" value="InterPro"/>
</dbReference>
<evidence type="ECO:0000313" key="10">
    <source>
        <dbReference type="EMBL" id="HIU33000.1"/>
    </source>
</evidence>
<reference evidence="10" key="2">
    <citation type="journal article" date="2021" name="PeerJ">
        <title>Extensive microbial diversity within the chicken gut microbiome revealed by metagenomics and culture.</title>
        <authorList>
            <person name="Gilroy R."/>
            <person name="Ravi A."/>
            <person name="Getino M."/>
            <person name="Pursley I."/>
            <person name="Horton D.L."/>
            <person name="Alikhan N.F."/>
            <person name="Baker D."/>
            <person name="Gharbi K."/>
            <person name="Hall N."/>
            <person name="Watson M."/>
            <person name="Adriaenssens E.M."/>
            <person name="Foster-Nyarko E."/>
            <person name="Jarju S."/>
            <person name="Secka A."/>
            <person name="Antonio M."/>
            <person name="Oren A."/>
            <person name="Chaudhuri R.R."/>
            <person name="La Ragione R."/>
            <person name="Hildebrand F."/>
            <person name="Pallen M.J."/>
        </authorList>
    </citation>
    <scope>NUCLEOTIDE SEQUENCE</scope>
    <source>
        <strain evidence="10">ChiHcec3-11533</strain>
    </source>
</reference>
<sequence length="552" mass="61014">MSMRQKNRSVWLWITIAIFLAMCLFLFYPLIKLFISAFQETGTGEFTFENFLKFCSKPYYYRSLFNSIKVTVVVTLLCCIIGIPMAYIMSNYEIKGKRVIEILIIVSLLSPPFIGAYSWIVLLGRNGIISNFLKSITGSGIEFSIYGFGGIVLVFTMKLYAYIYMYASGGLSKIDVSLTEAAENLGCHPLKKVFNMIVPLILPSVMAGALVVFANTFTDFGTPMMIGEGYRTMPVLVFQEFVGEVGGSANYAAALSMIMLVITIAIFLVQRYITNKKSFEMSSLRPIVPVKPKKLSGFFMHLFIYLFVLISLLPQITVIVSSFKNMSGPVYKEGWGFQNYIDAFETRGYTIANTYKFAILAVLIIMILGMVIAYVSVRQRSVFSSILDVVTMFPLVISGTVLGITLLLAFNSRPLRLTGTVAILVISLVIRRLPYTIRSSSAVLKQLSPSVEEASISLGCSPLKTFAKITGPLMLSGVFSGLILSWVTLITELSSSVILYTAKTQTMSVAIYLQVTRNEFGMAAALATLLTVTIILSLVIFFKATGKKSISL</sequence>
<dbReference type="Gene3D" id="1.10.3720.10">
    <property type="entry name" value="MetI-like"/>
    <property type="match status" value="2"/>
</dbReference>
<evidence type="ECO:0000256" key="1">
    <source>
        <dbReference type="ARBA" id="ARBA00004429"/>
    </source>
</evidence>
<keyword evidence="3" id="KW-1003">Cell membrane</keyword>
<accession>A0A9D1I9I3</accession>
<feature type="transmembrane region" description="Helical" evidence="8">
    <location>
        <begin position="12"/>
        <end position="31"/>
    </location>
</feature>
<keyword evidence="7 8" id="KW-0472">Membrane</keyword>
<feature type="domain" description="ABC transmembrane type-1" evidence="9">
    <location>
        <begin position="351"/>
        <end position="541"/>
    </location>
</feature>
<dbReference type="PANTHER" id="PTHR43357">
    <property type="entry name" value="INNER MEMBRANE ABC TRANSPORTER PERMEASE PROTEIN YDCV"/>
    <property type="match status" value="1"/>
</dbReference>
<feature type="transmembrane region" description="Helical" evidence="8">
    <location>
        <begin position="102"/>
        <end position="123"/>
    </location>
</feature>
<organism evidence="10 11">
    <name type="scientific">Candidatus Pullichristensenella excrementigallinarum</name>
    <dbReference type="NCBI Taxonomy" id="2840907"/>
    <lineage>
        <taxon>Bacteria</taxon>
        <taxon>Bacillati</taxon>
        <taxon>Bacillota</taxon>
        <taxon>Clostridia</taxon>
        <taxon>Candidatus Pullichristensenella</taxon>
    </lineage>
</organism>
<feature type="transmembrane region" description="Helical" evidence="8">
    <location>
        <begin position="295"/>
        <end position="320"/>
    </location>
</feature>
<dbReference type="InterPro" id="IPR035906">
    <property type="entry name" value="MetI-like_sf"/>
</dbReference>
<feature type="transmembrane region" description="Helical" evidence="8">
    <location>
        <begin position="143"/>
        <end position="163"/>
    </location>
</feature>
<name>A0A9D1I9I3_9FIRM</name>
<feature type="transmembrane region" description="Helical" evidence="8">
    <location>
        <begin position="251"/>
        <end position="274"/>
    </location>
</feature>
<feature type="transmembrane region" description="Helical" evidence="8">
    <location>
        <begin position="389"/>
        <end position="409"/>
    </location>
</feature>
<keyword evidence="4" id="KW-0997">Cell inner membrane</keyword>
<keyword evidence="6 8" id="KW-1133">Transmembrane helix</keyword>